<protein>
    <submittedName>
        <fullName evidence="1">Uncharacterized protein</fullName>
    </submittedName>
</protein>
<reference evidence="1" key="1">
    <citation type="journal article" date="2014" name="Int. J. Syst. Evol. Microbiol.">
        <title>Complete genome sequence of Corynebacterium casei LMG S-19264T (=DSM 44701T), isolated from a smear-ripened cheese.</title>
        <authorList>
            <consortium name="US DOE Joint Genome Institute (JGI-PGF)"/>
            <person name="Walter F."/>
            <person name="Albersmeier A."/>
            <person name="Kalinowski J."/>
            <person name="Ruckert C."/>
        </authorList>
    </citation>
    <scope>NUCLEOTIDE SEQUENCE</scope>
    <source>
        <strain evidence="1">CCM 7684</strain>
    </source>
</reference>
<comment type="caution">
    <text evidence="1">The sequence shown here is derived from an EMBL/GenBank/DDBJ whole genome shotgun (WGS) entry which is preliminary data.</text>
</comment>
<accession>A0A8J2YKX7</accession>
<dbReference type="EMBL" id="BMCP01000003">
    <property type="protein sequence ID" value="GGE49503.1"/>
    <property type="molecule type" value="Genomic_DNA"/>
</dbReference>
<organism evidence="1 2">
    <name type="scientific">Agaricicola taiwanensis</name>
    <dbReference type="NCBI Taxonomy" id="591372"/>
    <lineage>
        <taxon>Bacteria</taxon>
        <taxon>Pseudomonadati</taxon>
        <taxon>Pseudomonadota</taxon>
        <taxon>Alphaproteobacteria</taxon>
        <taxon>Rhodobacterales</taxon>
        <taxon>Paracoccaceae</taxon>
        <taxon>Agaricicola</taxon>
    </lineage>
</organism>
<sequence>MGPASCPDYRLFPPAISGAAFDGNARSARSHTAIIIADWKKLRIVAEVTEWKGHRLNSLWL</sequence>
<dbReference type="Proteomes" id="UP000602745">
    <property type="component" value="Unassembled WGS sequence"/>
</dbReference>
<evidence type="ECO:0000313" key="1">
    <source>
        <dbReference type="EMBL" id="GGE49503.1"/>
    </source>
</evidence>
<name>A0A8J2YKX7_9RHOB</name>
<dbReference type="AlphaFoldDB" id="A0A8J2YKX7"/>
<evidence type="ECO:0000313" key="2">
    <source>
        <dbReference type="Proteomes" id="UP000602745"/>
    </source>
</evidence>
<reference evidence="1" key="2">
    <citation type="submission" date="2020-09" db="EMBL/GenBank/DDBJ databases">
        <authorList>
            <person name="Sun Q."/>
            <person name="Sedlacek I."/>
        </authorList>
    </citation>
    <scope>NUCLEOTIDE SEQUENCE</scope>
    <source>
        <strain evidence="1">CCM 7684</strain>
    </source>
</reference>
<proteinExistence type="predicted"/>
<keyword evidence="2" id="KW-1185">Reference proteome</keyword>
<gene>
    <name evidence="1" type="ORF">GCM10007276_28300</name>
</gene>